<keyword evidence="1" id="KW-0472">Membrane</keyword>
<evidence type="ECO:0000313" key="2">
    <source>
        <dbReference type="EMBL" id="BDG15807.1"/>
    </source>
</evidence>
<organism evidence="2 3">
    <name type="scientific">Thermus brockianus</name>
    <dbReference type="NCBI Taxonomy" id="56956"/>
    <lineage>
        <taxon>Bacteria</taxon>
        <taxon>Thermotogati</taxon>
        <taxon>Deinococcota</taxon>
        <taxon>Deinococci</taxon>
        <taxon>Thermales</taxon>
        <taxon>Thermaceae</taxon>
        <taxon>Thermus</taxon>
    </lineage>
</organism>
<evidence type="ECO:0000313" key="3">
    <source>
        <dbReference type="Proteomes" id="UP000831120"/>
    </source>
</evidence>
<dbReference type="Proteomes" id="UP000831120">
    <property type="component" value="Chromosome"/>
</dbReference>
<feature type="transmembrane region" description="Helical" evidence="1">
    <location>
        <begin position="91"/>
        <end position="109"/>
    </location>
</feature>
<name>A0ABM7XHR0_THEBO</name>
<keyword evidence="1" id="KW-0812">Transmembrane</keyword>
<evidence type="ECO:0000256" key="1">
    <source>
        <dbReference type="SAM" id="Phobius"/>
    </source>
</evidence>
<keyword evidence="1" id="KW-1133">Transmembrane helix</keyword>
<protein>
    <submittedName>
        <fullName evidence="2">Uncharacterized protein</fullName>
    </submittedName>
</protein>
<dbReference type="RefSeq" id="WP_244363309.1">
    <property type="nucleotide sequence ID" value="NZ_AP025593.1"/>
</dbReference>
<proteinExistence type="predicted"/>
<gene>
    <name evidence="2" type="ORF">TbrSNM41_05410</name>
</gene>
<sequence>MEPLLGFLGNVLGGFFGFLGADRQARAVEEVAQSRERSTRNLVDAAIVQWHELGRIVEAQVEAARDAIYWQQTTQRTRIYYNYKALQASQGLLLLGAGAGLVGLAVWLGSREDKGVKA</sequence>
<keyword evidence="3" id="KW-1185">Reference proteome</keyword>
<reference evidence="2 3" key="1">
    <citation type="journal article" date="2022" name="Microbiol. Resour. Announc.">
        <title>Complete Genome Sequences of Thermus Strains Isolated from Senami Hot Spring in Japan.</title>
        <authorList>
            <person name="Miyazaki K."/>
        </authorList>
    </citation>
    <scope>NUCLEOTIDE SEQUENCE [LARGE SCALE GENOMIC DNA]</scope>
    <source>
        <strain evidence="2 3">SNM4-1</strain>
    </source>
</reference>
<accession>A0ABM7XHR0</accession>
<dbReference type="EMBL" id="AP025593">
    <property type="protein sequence ID" value="BDG15807.1"/>
    <property type="molecule type" value="Genomic_DNA"/>
</dbReference>